<accession>A0A8K0PBB1</accession>
<reference evidence="1" key="1">
    <citation type="submission" date="2013-04" db="EMBL/GenBank/DDBJ databases">
        <authorList>
            <person name="Qu J."/>
            <person name="Murali S.C."/>
            <person name="Bandaranaike D."/>
            <person name="Bellair M."/>
            <person name="Blankenburg K."/>
            <person name="Chao H."/>
            <person name="Dinh H."/>
            <person name="Doddapaneni H."/>
            <person name="Downs B."/>
            <person name="Dugan-Rocha S."/>
            <person name="Elkadiri S."/>
            <person name="Gnanaolivu R.D."/>
            <person name="Hernandez B."/>
            <person name="Javaid M."/>
            <person name="Jayaseelan J.C."/>
            <person name="Lee S."/>
            <person name="Li M."/>
            <person name="Ming W."/>
            <person name="Munidasa M."/>
            <person name="Muniz J."/>
            <person name="Nguyen L."/>
            <person name="Ongeri F."/>
            <person name="Osuji N."/>
            <person name="Pu L.-L."/>
            <person name="Puazo M."/>
            <person name="Qu C."/>
            <person name="Quiroz J."/>
            <person name="Raj R."/>
            <person name="Weissenberger G."/>
            <person name="Xin Y."/>
            <person name="Zou X."/>
            <person name="Han Y."/>
            <person name="Richards S."/>
            <person name="Worley K."/>
            <person name="Muzny D."/>
            <person name="Gibbs R."/>
        </authorList>
    </citation>
    <scope>NUCLEOTIDE SEQUENCE</scope>
    <source>
        <strain evidence="1">Sampled in the wild</strain>
    </source>
</reference>
<organism evidence="1 2">
    <name type="scientific">Ladona fulva</name>
    <name type="common">Scarce chaser dragonfly</name>
    <name type="synonym">Libellula fulva</name>
    <dbReference type="NCBI Taxonomy" id="123851"/>
    <lineage>
        <taxon>Eukaryota</taxon>
        <taxon>Metazoa</taxon>
        <taxon>Ecdysozoa</taxon>
        <taxon>Arthropoda</taxon>
        <taxon>Hexapoda</taxon>
        <taxon>Insecta</taxon>
        <taxon>Pterygota</taxon>
        <taxon>Palaeoptera</taxon>
        <taxon>Odonata</taxon>
        <taxon>Epiprocta</taxon>
        <taxon>Anisoptera</taxon>
        <taxon>Libelluloidea</taxon>
        <taxon>Libellulidae</taxon>
        <taxon>Ladona</taxon>
    </lineage>
</organism>
<dbReference type="Proteomes" id="UP000792457">
    <property type="component" value="Unassembled WGS sequence"/>
</dbReference>
<gene>
    <name evidence="1" type="ORF">J437_LFUL018382</name>
</gene>
<dbReference type="EMBL" id="KZ309412">
    <property type="protein sequence ID" value="KAG8238668.1"/>
    <property type="molecule type" value="Genomic_DNA"/>
</dbReference>
<evidence type="ECO:0000313" key="1">
    <source>
        <dbReference type="EMBL" id="KAG8238668.1"/>
    </source>
</evidence>
<reference evidence="1" key="2">
    <citation type="submission" date="2017-10" db="EMBL/GenBank/DDBJ databases">
        <title>Ladona fulva Genome sequencing and assembly.</title>
        <authorList>
            <person name="Murali S."/>
            <person name="Richards S."/>
            <person name="Bandaranaike D."/>
            <person name="Bellair M."/>
            <person name="Blankenburg K."/>
            <person name="Chao H."/>
            <person name="Dinh H."/>
            <person name="Doddapaneni H."/>
            <person name="Dugan-Rocha S."/>
            <person name="Elkadiri S."/>
            <person name="Gnanaolivu R."/>
            <person name="Hernandez B."/>
            <person name="Skinner E."/>
            <person name="Javaid M."/>
            <person name="Lee S."/>
            <person name="Li M."/>
            <person name="Ming W."/>
            <person name="Munidasa M."/>
            <person name="Muniz J."/>
            <person name="Nguyen L."/>
            <person name="Hughes D."/>
            <person name="Osuji N."/>
            <person name="Pu L.-L."/>
            <person name="Puazo M."/>
            <person name="Qu C."/>
            <person name="Quiroz J."/>
            <person name="Raj R."/>
            <person name="Weissenberger G."/>
            <person name="Xin Y."/>
            <person name="Zou X."/>
            <person name="Han Y."/>
            <person name="Worley K."/>
            <person name="Muzny D."/>
            <person name="Gibbs R."/>
        </authorList>
    </citation>
    <scope>NUCLEOTIDE SEQUENCE</scope>
    <source>
        <strain evidence="1">Sampled in the wild</strain>
    </source>
</reference>
<keyword evidence="2" id="KW-1185">Reference proteome</keyword>
<sequence>MEKCNYPRDEIAIKLEETVYKIFEPKKISKVWDLFSMVVHSDTMEGVGWAQCKNCLQLYRHVAGAST</sequence>
<dbReference type="AlphaFoldDB" id="A0A8K0PBB1"/>
<protein>
    <submittedName>
        <fullName evidence="1">Uncharacterized protein</fullName>
    </submittedName>
</protein>
<evidence type="ECO:0000313" key="2">
    <source>
        <dbReference type="Proteomes" id="UP000792457"/>
    </source>
</evidence>
<proteinExistence type="predicted"/>
<name>A0A8K0PBB1_LADFU</name>
<comment type="caution">
    <text evidence="1">The sequence shown here is derived from an EMBL/GenBank/DDBJ whole genome shotgun (WGS) entry which is preliminary data.</text>
</comment>